<dbReference type="eggNOG" id="ENOG503210E">
    <property type="taxonomic scope" value="Bacteria"/>
</dbReference>
<dbReference type="KEGG" id="tpi:TREPR_2185"/>
<dbReference type="Proteomes" id="UP000009223">
    <property type="component" value="Chromosome"/>
</dbReference>
<sequence length="145" mass="16042">MSDFIEQKILTAFEKLLTGRVNELLQKYEFRIAPIEFNAPAGVGTIAPVLRLYECERPEKERIVQIDAYTLTIRLTIPETADSERDAYAYAAAIGTALAEDPTLGGVTDRAVLTGKKYVPPKTAFNGEGWEAVFTLRLTVEGMTV</sequence>
<evidence type="ECO:0000313" key="1">
    <source>
        <dbReference type="EMBL" id="AEF84767.1"/>
    </source>
</evidence>
<dbReference type="RefSeq" id="WP_015708000.1">
    <property type="nucleotide sequence ID" value="NC_015578.1"/>
</dbReference>
<protein>
    <submittedName>
        <fullName evidence="1">Uncharacterized protein</fullName>
    </submittedName>
</protein>
<accession>F5YJ19</accession>
<dbReference type="EMBL" id="CP001843">
    <property type="protein sequence ID" value="AEF84767.1"/>
    <property type="molecule type" value="Genomic_DNA"/>
</dbReference>
<reference evidence="1 2" key="2">
    <citation type="journal article" date="2011" name="ISME J.">
        <title>RNA-seq reveals cooperative metabolic interactions between two termite-gut spirochete species in co-culture.</title>
        <authorList>
            <person name="Rosenthal A.Z."/>
            <person name="Matson E.G."/>
            <person name="Eldar A."/>
            <person name="Leadbetter J.R."/>
        </authorList>
    </citation>
    <scope>NUCLEOTIDE SEQUENCE [LARGE SCALE GENOMIC DNA]</scope>
    <source>
        <strain evidence="2">ATCC BAA-887 / DSM 12427 / ZAS-2</strain>
    </source>
</reference>
<dbReference type="OrthoDB" id="9835720at2"/>
<dbReference type="HOGENOM" id="CLU_1814944_0_0_12"/>
<gene>
    <name evidence="1" type="ordered locus">TREPR_2185</name>
</gene>
<reference evidence="2" key="1">
    <citation type="submission" date="2009-12" db="EMBL/GenBank/DDBJ databases">
        <title>Complete sequence of Treponema primitia strain ZAS-2.</title>
        <authorList>
            <person name="Tetu S.G."/>
            <person name="Matson E."/>
            <person name="Ren Q."/>
            <person name="Seshadri R."/>
            <person name="Elbourne L."/>
            <person name="Hassan K.A."/>
            <person name="Durkin A."/>
            <person name="Radune D."/>
            <person name="Mohamoud Y."/>
            <person name="Shay R."/>
            <person name="Jin S."/>
            <person name="Zhang X."/>
            <person name="Lucey K."/>
            <person name="Ballor N.R."/>
            <person name="Ottesen E."/>
            <person name="Rosenthal R."/>
            <person name="Allen A."/>
            <person name="Leadbetter J.R."/>
            <person name="Paulsen I.T."/>
        </authorList>
    </citation>
    <scope>NUCLEOTIDE SEQUENCE [LARGE SCALE GENOMIC DNA]</scope>
    <source>
        <strain evidence="2">ATCC BAA-887 / DSM 12427 / ZAS-2</strain>
    </source>
</reference>
<keyword evidence="2" id="KW-1185">Reference proteome</keyword>
<proteinExistence type="predicted"/>
<dbReference type="AlphaFoldDB" id="F5YJ19"/>
<evidence type="ECO:0000313" key="2">
    <source>
        <dbReference type="Proteomes" id="UP000009223"/>
    </source>
</evidence>
<name>F5YJ19_TREPZ</name>
<dbReference type="STRING" id="545694.TREPR_2185"/>
<organism evidence="1 2">
    <name type="scientific">Treponema primitia (strain ATCC BAA-887 / DSM 12427 / ZAS-2)</name>
    <dbReference type="NCBI Taxonomy" id="545694"/>
    <lineage>
        <taxon>Bacteria</taxon>
        <taxon>Pseudomonadati</taxon>
        <taxon>Spirochaetota</taxon>
        <taxon>Spirochaetia</taxon>
        <taxon>Spirochaetales</taxon>
        <taxon>Treponemataceae</taxon>
        <taxon>Treponema</taxon>
    </lineage>
</organism>